<dbReference type="AlphaFoldDB" id="A0A2P5W4B9"/>
<evidence type="ECO:0000313" key="2">
    <source>
        <dbReference type="EMBL" id="PPR85908.1"/>
    </source>
</evidence>
<evidence type="ECO:0000256" key="1">
    <source>
        <dbReference type="SAM" id="MobiDB-lite"/>
    </source>
</evidence>
<protein>
    <submittedName>
        <fullName evidence="2">Uncharacterized protein</fullName>
    </submittedName>
</protein>
<name>A0A2P5W4B9_GOSBA</name>
<dbReference type="Proteomes" id="UP000239757">
    <property type="component" value="Unassembled WGS sequence"/>
</dbReference>
<organism evidence="2 3">
    <name type="scientific">Gossypium barbadense</name>
    <name type="common">Sea Island cotton</name>
    <name type="synonym">Hibiscus barbadensis</name>
    <dbReference type="NCBI Taxonomy" id="3634"/>
    <lineage>
        <taxon>Eukaryota</taxon>
        <taxon>Viridiplantae</taxon>
        <taxon>Streptophyta</taxon>
        <taxon>Embryophyta</taxon>
        <taxon>Tracheophyta</taxon>
        <taxon>Spermatophyta</taxon>
        <taxon>Magnoliopsida</taxon>
        <taxon>eudicotyledons</taxon>
        <taxon>Gunneridae</taxon>
        <taxon>Pentapetalae</taxon>
        <taxon>rosids</taxon>
        <taxon>malvids</taxon>
        <taxon>Malvales</taxon>
        <taxon>Malvaceae</taxon>
        <taxon>Malvoideae</taxon>
        <taxon>Gossypium</taxon>
    </lineage>
</organism>
<dbReference type="OrthoDB" id="1685790at2759"/>
<dbReference type="EMBL" id="KZ669211">
    <property type="protein sequence ID" value="PPR85908.1"/>
    <property type="molecule type" value="Genomic_DNA"/>
</dbReference>
<feature type="compositionally biased region" description="Basic residues" evidence="1">
    <location>
        <begin position="1"/>
        <end position="19"/>
    </location>
</feature>
<feature type="region of interest" description="Disordered" evidence="1">
    <location>
        <begin position="1"/>
        <end position="25"/>
    </location>
</feature>
<gene>
    <name evidence="2" type="ORF">GOBAR_AA34788</name>
</gene>
<proteinExistence type="predicted"/>
<reference evidence="2 3" key="1">
    <citation type="submission" date="2015-01" db="EMBL/GenBank/DDBJ databases">
        <title>Genome of allotetraploid Gossypium barbadense reveals genomic plasticity and fiber elongation in cotton evolution.</title>
        <authorList>
            <person name="Chen X."/>
            <person name="Liu X."/>
            <person name="Zhao B."/>
            <person name="Zheng H."/>
            <person name="Hu Y."/>
            <person name="Lu G."/>
            <person name="Yang C."/>
            <person name="Chen J."/>
            <person name="Shan C."/>
            <person name="Zhang L."/>
            <person name="Zhou Y."/>
            <person name="Wang L."/>
            <person name="Guo W."/>
            <person name="Bai Y."/>
            <person name="Ruan J."/>
            <person name="Shangguan X."/>
            <person name="Mao Y."/>
            <person name="Jiang J."/>
            <person name="Zhu Y."/>
            <person name="Lei J."/>
            <person name="Kang H."/>
            <person name="Chen S."/>
            <person name="He X."/>
            <person name="Wang R."/>
            <person name="Wang Y."/>
            <person name="Chen J."/>
            <person name="Wang L."/>
            <person name="Yu S."/>
            <person name="Wang B."/>
            <person name="Wei J."/>
            <person name="Song S."/>
            <person name="Lu X."/>
            <person name="Gao Z."/>
            <person name="Gu W."/>
            <person name="Deng X."/>
            <person name="Ma D."/>
            <person name="Wang S."/>
            <person name="Liang W."/>
            <person name="Fang L."/>
            <person name="Cai C."/>
            <person name="Zhu X."/>
            <person name="Zhou B."/>
            <person name="Zhang Y."/>
            <person name="Chen Z."/>
            <person name="Xu S."/>
            <person name="Zhu R."/>
            <person name="Wang S."/>
            <person name="Zhang T."/>
            <person name="Zhao G."/>
        </authorList>
    </citation>
    <scope>NUCLEOTIDE SEQUENCE [LARGE SCALE GENOMIC DNA]</scope>
    <source>
        <strain evidence="3">cv. Xinhai21</strain>
        <tissue evidence="2">Leaf</tissue>
    </source>
</reference>
<evidence type="ECO:0000313" key="3">
    <source>
        <dbReference type="Proteomes" id="UP000239757"/>
    </source>
</evidence>
<accession>A0A2P5W4B9</accession>
<sequence length="120" mass="13278">MSSSRGKKIAVPASKKRKGAASSSEFTLELCSTFHLWTVMTNLDNLGTFQFGLGGLVRQLSVPEFVVTLGLYMEVFMDDNELDTLHCHIYYSPSNARGTSSLPQPPMILAAPRHRLSLYP</sequence>